<dbReference type="RefSeq" id="WP_161816840.1">
    <property type="nucleotide sequence ID" value="NZ_JAACJS010000002.1"/>
</dbReference>
<gene>
    <name evidence="2" type="ORF">GWC95_01195</name>
</gene>
<evidence type="ECO:0000313" key="3">
    <source>
        <dbReference type="Proteomes" id="UP000753802"/>
    </source>
</evidence>
<reference evidence="2 3" key="1">
    <citation type="submission" date="2020-01" db="EMBL/GenBank/DDBJ databases">
        <title>Genome analysis.</title>
        <authorList>
            <person name="Wu S."/>
            <person name="Wang G."/>
        </authorList>
    </citation>
    <scope>NUCLEOTIDE SEQUENCE [LARGE SCALE GENOMIC DNA]</scope>
    <source>
        <strain evidence="2 3">SYL130</strain>
    </source>
</reference>
<evidence type="ECO:0000259" key="1">
    <source>
        <dbReference type="SMART" id="SM00464"/>
    </source>
</evidence>
<comment type="caution">
    <text evidence="2">The sequence shown here is derived from an EMBL/GenBank/DDBJ whole genome shotgun (WGS) entry which is preliminary data.</text>
</comment>
<dbReference type="Pfam" id="PF02190">
    <property type="entry name" value="LON_substr_bdg"/>
    <property type="match status" value="1"/>
</dbReference>
<evidence type="ECO:0000313" key="2">
    <source>
        <dbReference type="EMBL" id="NCI48518.1"/>
    </source>
</evidence>
<dbReference type="PANTHER" id="PTHR46732:SF8">
    <property type="entry name" value="ATP-DEPENDENT PROTEASE LA (LON) DOMAIN PROTEIN"/>
    <property type="match status" value="1"/>
</dbReference>
<dbReference type="SMART" id="SM00464">
    <property type="entry name" value="LON"/>
    <property type="match status" value="1"/>
</dbReference>
<dbReference type="Proteomes" id="UP000753802">
    <property type="component" value="Unassembled WGS sequence"/>
</dbReference>
<accession>A0ABW9ZTI1</accession>
<sequence>MTNFVPIFPLAMVVYPGEKLNLHIFEPRYRQLIHECYAEAKPFGVPAVLSNGVAEMGTLVAVKEIAEVYEDGKMDIRVQGMEVFRILEVVKSIPGKLYSGAIVNYPKNIETGHQELLRKVIMGIRELHKLLNVSKDFSKPDDALKSYDLAHHAGLSIEEEYEILSLLHEMQRLEYLKRHLSKVLPVVAGMENLKEKIQLNGHFREMKGFNFDF</sequence>
<organism evidence="2 3">
    <name type="scientific">Sediminibacterium roseum</name>
    <dbReference type="NCBI Taxonomy" id="1978412"/>
    <lineage>
        <taxon>Bacteria</taxon>
        <taxon>Pseudomonadati</taxon>
        <taxon>Bacteroidota</taxon>
        <taxon>Chitinophagia</taxon>
        <taxon>Chitinophagales</taxon>
        <taxon>Chitinophagaceae</taxon>
        <taxon>Sediminibacterium</taxon>
    </lineage>
</organism>
<protein>
    <submittedName>
        <fullName evidence="2">Peptidase S16</fullName>
    </submittedName>
</protein>
<name>A0ABW9ZTI1_9BACT</name>
<dbReference type="InterPro" id="IPR015947">
    <property type="entry name" value="PUA-like_sf"/>
</dbReference>
<feature type="domain" description="Lon N-terminal" evidence="1">
    <location>
        <begin position="4"/>
        <end position="182"/>
    </location>
</feature>
<dbReference type="Gene3D" id="2.30.130.40">
    <property type="entry name" value="LON domain-like"/>
    <property type="match status" value="1"/>
</dbReference>
<proteinExistence type="predicted"/>
<dbReference type="SUPFAM" id="SSF88697">
    <property type="entry name" value="PUA domain-like"/>
    <property type="match status" value="1"/>
</dbReference>
<dbReference type="PANTHER" id="PTHR46732">
    <property type="entry name" value="ATP-DEPENDENT PROTEASE LA (LON) DOMAIN PROTEIN"/>
    <property type="match status" value="1"/>
</dbReference>
<keyword evidence="3" id="KW-1185">Reference proteome</keyword>
<dbReference type="InterPro" id="IPR003111">
    <property type="entry name" value="Lon_prtase_N"/>
</dbReference>
<dbReference type="EMBL" id="JAACJS010000002">
    <property type="protein sequence ID" value="NCI48518.1"/>
    <property type="molecule type" value="Genomic_DNA"/>
</dbReference>
<dbReference type="InterPro" id="IPR046336">
    <property type="entry name" value="Lon_prtase_N_sf"/>
</dbReference>